<dbReference type="PANTHER" id="PTHR10826:SF1">
    <property type="entry name" value="COMPLEMENT COMPONENT 1 Q SUBCOMPONENT-BINDING PROTEIN, MITOCHONDRIAL"/>
    <property type="match status" value="1"/>
</dbReference>
<dbReference type="Gene3D" id="3.10.280.10">
    <property type="entry name" value="Mitochondrial glycoprotein"/>
    <property type="match status" value="1"/>
</dbReference>
<dbReference type="SUPFAM" id="SSF54529">
    <property type="entry name" value="Mitochondrial glycoprotein MAM33-like"/>
    <property type="match status" value="1"/>
</dbReference>
<dbReference type="Pfam" id="PF02330">
    <property type="entry name" value="MAM33"/>
    <property type="match status" value="1"/>
</dbReference>
<dbReference type="InterPro" id="IPR036561">
    <property type="entry name" value="MAM33_sf"/>
</dbReference>
<dbReference type="GO" id="GO:0042256">
    <property type="term" value="P:cytosolic ribosome assembly"/>
    <property type="evidence" value="ECO:0007669"/>
    <property type="project" value="TreeGrafter"/>
</dbReference>
<dbReference type="AlphaFoldDB" id="A0AAE2D5R9"/>
<dbReference type="Proteomes" id="UP001292079">
    <property type="component" value="Unassembled WGS sequence"/>
</dbReference>
<protein>
    <recommendedName>
        <fullName evidence="4">Complement component 1 Q subcomponent-binding protein, mitochondrial</fullName>
    </recommendedName>
</protein>
<gene>
    <name evidence="2" type="ORF">MN116_005568</name>
</gene>
<reference evidence="2" key="1">
    <citation type="submission" date="2022-04" db="EMBL/GenBank/DDBJ databases">
        <authorList>
            <person name="Xu L."/>
            <person name="Lv Z."/>
        </authorList>
    </citation>
    <scope>NUCLEOTIDE SEQUENCE</scope>
    <source>
        <strain evidence="2">LV_2022a</strain>
    </source>
</reference>
<dbReference type="InterPro" id="IPR003428">
    <property type="entry name" value="MAM33"/>
</dbReference>
<comment type="similarity">
    <text evidence="1">Belongs to the MAM33 family.</text>
</comment>
<dbReference type="EMBL" id="JALJAT010000003">
    <property type="protein sequence ID" value="KAK4471175.1"/>
    <property type="molecule type" value="Genomic_DNA"/>
</dbReference>
<evidence type="ECO:0000256" key="1">
    <source>
        <dbReference type="ARBA" id="ARBA00005457"/>
    </source>
</evidence>
<sequence>MSAFVSRVLCGTRLALTNTRIVGTYLLKKPSAIKHLTPASRCFSSQGMIITFVHASVVDRQFNQFLTNEIKQEKENSFSCNPPKGFHVVKSDGCEIVIRKEYNDGVLVDIEINLAGSVSPSASEDDVSSTERTADDEFPLEAHPDLRIRLTKPSGRSVIFNCSLPTREVEKQLSEDDTSNLPTYSVDSVEMERVPGYFVYTDLFDDNMYDHTMQLLVERGLNADFQQELQNFCTSEEHKLYMKFLDEFQNYCKE</sequence>
<evidence type="ECO:0008006" key="4">
    <source>
        <dbReference type="Google" id="ProtNLM"/>
    </source>
</evidence>
<proteinExistence type="inferred from homology"/>
<reference evidence="2" key="2">
    <citation type="journal article" date="2023" name="Infect Dis Poverty">
        <title>Chromosome-scale genome of the human blood fluke Schistosoma mekongi and its implications for public health.</title>
        <authorList>
            <person name="Zhou M."/>
            <person name="Xu L."/>
            <person name="Xu D."/>
            <person name="Chen W."/>
            <person name="Khan J."/>
            <person name="Hu Y."/>
            <person name="Huang H."/>
            <person name="Wei H."/>
            <person name="Zhang Y."/>
            <person name="Chusongsang P."/>
            <person name="Tanasarnprasert K."/>
            <person name="Hu X."/>
            <person name="Limpanont Y."/>
            <person name="Lv Z."/>
        </authorList>
    </citation>
    <scope>NUCLEOTIDE SEQUENCE</scope>
    <source>
        <strain evidence="2">LV_2022a</strain>
    </source>
</reference>
<evidence type="ECO:0000313" key="2">
    <source>
        <dbReference type="EMBL" id="KAK4471175.1"/>
    </source>
</evidence>
<dbReference type="GO" id="GO:0005759">
    <property type="term" value="C:mitochondrial matrix"/>
    <property type="evidence" value="ECO:0007669"/>
    <property type="project" value="InterPro"/>
</dbReference>
<dbReference type="PANTHER" id="PTHR10826">
    <property type="entry name" value="COMPLEMENT COMPONENT 1"/>
    <property type="match status" value="1"/>
</dbReference>
<accession>A0AAE2D5R9</accession>
<keyword evidence="3" id="KW-1185">Reference proteome</keyword>
<organism evidence="2 3">
    <name type="scientific">Schistosoma mekongi</name>
    <name type="common">Parasitic worm</name>
    <dbReference type="NCBI Taxonomy" id="38744"/>
    <lineage>
        <taxon>Eukaryota</taxon>
        <taxon>Metazoa</taxon>
        <taxon>Spiralia</taxon>
        <taxon>Lophotrochozoa</taxon>
        <taxon>Platyhelminthes</taxon>
        <taxon>Trematoda</taxon>
        <taxon>Digenea</taxon>
        <taxon>Strigeidida</taxon>
        <taxon>Schistosomatoidea</taxon>
        <taxon>Schistosomatidae</taxon>
        <taxon>Schistosoma</taxon>
    </lineage>
</organism>
<name>A0AAE2D5R9_SCHME</name>
<comment type="caution">
    <text evidence="2">The sequence shown here is derived from an EMBL/GenBank/DDBJ whole genome shotgun (WGS) entry which is preliminary data.</text>
</comment>
<evidence type="ECO:0000313" key="3">
    <source>
        <dbReference type="Proteomes" id="UP001292079"/>
    </source>
</evidence>